<dbReference type="SUPFAM" id="SSF46785">
    <property type="entry name" value="Winged helix' DNA-binding domain"/>
    <property type="match status" value="1"/>
</dbReference>
<evidence type="ECO:0000313" key="6">
    <source>
        <dbReference type="EMBL" id="MEK8046244.1"/>
    </source>
</evidence>
<dbReference type="Pfam" id="PF00126">
    <property type="entry name" value="HTH_1"/>
    <property type="match status" value="1"/>
</dbReference>
<keyword evidence="2" id="KW-0805">Transcription regulation</keyword>
<dbReference type="Gene3D" id="1.10.10.10">
    <property type="entry name" value="Winged helix-like DNA-binding domain superfamily/Winged helix DNA-binding domain"/>
    <property type="match status" value="1"/>
</dbReference>
<keyword evidence="7" id="KW-1185">Reference proteome</keyword>
<dbReference type="PANTHER" id="PTHR30579:SF7">
    <property type="entry name" value="HTH-TYPE TRANSCRIPTIONAL REGULATOR LRHA-RELATED"/>
    <property type="match status" value="1"/>
</dbReference>
<comment type="similarity">
    <text evidence="1">Belongs to the LysR transcriptional regulatory family.</text>
</comment>
<dbReference type="Proteomes" id="UP001379945">
    <property type="component" value="Unassembled WGS sequence"/>
</dbReference>
<sequence>MQDLQLDWMKSFVAAVDAGSLSGAAHEVHRSQSAISMQLKKLEEAAGCTLLLRGPRQLQLTHNGQVLLGYARRLLDLHAEAQAALQGEAISGLVRLGVPDDYASRYITPVLKRFAPRHGGVEIQLDCEQSTSLIPRVASGDLDLALVSRDHARRGTLLFHEPMVWVGSPQFDVWLRNPLPIAVYEAASLGRRSAINSLAAQGRPYKVVYNSSSLAGQIAAVESGLAVAALTQCSTPAHLQVLGMEHGLGPLEPMQVAVYRSRASAGSKAVDSLHRMLLQTLRADGVGGAGGASSAGGFTPPWPASS</sequence>
<dbReference type="PRINTS" id="PR00039">
    <property type="entry name" value="HTHLYSR"/>
</dbReference>
<dbReference type="PROSITE" id="PS50931">
    <property type="entry name" value="HTH_LYSR"/>
    <property type="match status" value="1"/>
</dbReference>
<dbReference type="InterPro" id="IPR050176">
    <property type="entry name" value="LTTR"/>
</dbReference>
<dbReference type="RefSeq" id="WP_341398532.1">
    <property type="nucleotide sequence ID" value="NZ_JBBUTI010000005.1"/>
</dbReference>
<organism evidence="6 7">
    <name type="scientific">Ideonella margarita</name>
    <dbReference type="NCBI Taxonomy" id="2984191"/>
    <lineage>
        <taxon>Bacteria</taxon>
        <taxon>Pseudomonadati</taxon>
        <taxon>Pseudomonadota</taxon>
        <taxon>Betaproteobacteria</taxon>
        <taxon>Burkholderiales</taxon>
        <taxon>Sphaerotilaceae</taxon>
        <taxon>Ideonella</taxon>
    </lineage>
</organism>
<protein>
    <submittedName>
        <fullName evidence="6">LysR family transcriptional regulator</fullName>
    </submittedName>
</protein>
<evidence type="ECO:0000313" key="7">
    <source>
        <dbReference type="Proteomes" id="UP001379945"/>
    </source>
</evidence>
<dbReference type="InterPro" id="IPR005119">
    <property type="entry name" value="LysR_subst-bd"/>
</dbReference>
<dbReference type="PANTHER" id="PTHR30579">
    <property type="entry name" value="TRANSCRIPTIONAL REGULATOR"/>
    <property type="match status" value="1"/>
</dbReference>
<dbReference type="InterPro" id="IPR000847">
    <property type="entry name" value="LysR_HTH_N"/>
</dbReference>
<feature type="domain" description="HTH lysR-type" evidence="5">
    <location>
        <begin position="4"/>
        <end position="61"/>
    </location>
</feature>
<reference evidence="6 7" key="1">
    <citation type="submission" date="2024-04" db="EMBL/GenBank/DDBJ databases">
        <title>Novel species of the genus Ideonella isolated from streams.</title>
        <authorList>
            <person name="Lu H."/>
        </authorList>
    </citation>
    <scope>NUCLEOTIDE SEQUENCE [LARGE SCALE GENOMIC DNA]</scope>
    <source>
        <strain evidence="6 7">LYT19W</strain>
    </source>
</reference>
<evidence type="ECO:0000256" key="3">
    <source>
        <dbReference type="ARBA" id="ARBA00023125"/>
    </source>
</evidence>
<accession>A0ABU9C311</accession>
<name>A0ABU9C311_9BURK</name>
<evidence type="ECO:0000259" key="5">
    <source>
        <dbReference type="PROSITE" id="PS50931"/>
    </source>
</evidence>
<dbReference type="Gene3D" id="3.40.190.10">
    <property type="entry name" value="Periplasmic binding protein-like II"/>
    <property type="match status" value="2"/>
</dbReference>
<evidence type="ECO:0000256" key="2">
    <source>
        <dbReference type="ARBA" id="ARBA00023015"/>
    </source>
</evidence>
<dbReference type="InterPro" id="IPR036388">
    <property type="entry name" value="WH-like_DNA-bd_sf"/>
</dbReference>
<dbReference type="EMBL" id="JBBUTI010000005">
    <property type="protein sequence ID" value="MEK8046244.1"/>
    <property type="molecule type" value="Genomic_DNA"/>
</dbReference>
<keyword evidence="3" id="KW-0238">DNA-binding</keyword>
<keyword evidence="4" id="KW-0804">Transcription</keyword>
<dbReference type="SUPFAM" id="SSF53850">
    <property type="entry name" value="Periplasmic binding protein-like II"/>
    <property type="match status" value="1"/>
</dbReference>
<dbReference type="InterPro" id="IPR036390">
    <property type="entry name" value="WH_DNA-bd_sf"/>
</dbReference>
<comment type="caution">
    <text evidence="6">The sequence shown here is derived from an EMBL/GenBank/DDBJ whole genome shotgun (WGS) entry which is preliminary data.</text>
</comment>
<gene>
    <name evidence="6" type="ORF">AACH00_07820</name>
</gene>
<dbReference type="Pfam" id="PF03466">
    <property type="entry name" value="LysR_substrate"/>
    <property type="match status" value="1"/>
</dbReference>
<evidence type="ECO:0000256" key="1">
    <source>
        <dbReference type="ARBA" id="ARBA00009437"/>
    </source>
</evidence>
<proteinExistence type="inferred from homology"/>
<evidence type="ECO:0000256" key="4">
    <source>
        <dbReference type="ARBA" id="ARBA00023163"/>
    </source>
</evidence>